<keyword evidence="3" id="KW-0833">Ubl conjugation pathway</keyword>
<protein>
    <recommendedName>
        <fullName evidence="4">Periplasmic copper-binding protein NosD beta helix domain-containing protein</fullName>
    </recommendedName>
</protein>
<keyword evidence="6" id="KW-1185">Reference proteome</keyword>
<dbReference type="SMART" id="SM00710">
    <property type="entry name" value="PbH1"/>
    <property type="match status" value="8"/>
</dbReference>
<dbReference type="PANTHER" id="PTHR22990">
    <property type="entry name" value="F-BOX ONLY PROTEIN"/>
    <property type="match status" value="1"/>
</dbReference>
<sequence length="749" mass="83559">MPPRRRVGRRAEIWEIKTRPELLHPVLERKHKQMAADIKEQFVRIDQKYEELAKILDRKGVFGGWRPVYRAFMEELWKVTANYTGKTAEIQASAIASKYYKYGADPEVLTEVGELFGLKEAVEAGVKPPVAPPEVIDEFIELKDTPDSYEGQAEKFVRVRSDETGLEFVDVPPPRSSVTFIVAAVDSLHKERADFVCDGVDDQEEINAAINALPAGGGKVVLLEGTYHLTAPIRILRSNVVLEGSGWNTVLFLEDGSDCNMIEIGDGTVSLRFIQIKSLKIDGNGANQSAGDVIYVHGASGSEIYDVLIKNCYVLDGYNTHISISYGKRCAIRNNLLYASANLGEFTMIYGEYCDSLKIVANELYSEEWGADYGIYLYESSNFRVEENDTKDFGTYHIYLDSCDKGLISGTTINDAGYATYGIYAYDVDNTEFKKNIIDGVTTYGIYIDWGYENIIASNIINGRLRAVYGIYLYDCYDSQIKNNVIYAVTDFCISASYTDESVIEGNLLFGAMWGIEFSSSHCVIKGNVIDTSDYGIDIYYADENLLEGNFIYHSYYGIYMSNSSRNSIIGNHFNYGDTAIYVGNGCEYTYICANYFNGNTVDIDDSGFGTIYAYTEDIPLMMSSDAVDASTTGAKNYEHSEQLWSAPNIYNVMQALVIIDYDWAATADGTFQLYDASFDIVLGESSSKSGGESSRFETFSVDIPFGETSILMRADITTAGASGEQVTLHRAILRLLRSLNYHLVVIFY</sequence>
<accession>A0ABY6GM72</accession>
<keyword evidence="2" id="KW-0677">Repeat</keyword>
<evidence type="ECO:0000256" key="2">
    <source>
        <dbReference type="ARBA" id="ARBA00022737"/>
    </source>
</evidence>
<proteinExistence type="predicted"/>
<gene>
    <name evidence="5" type="ORF">JBCDKDKM_00014</name>
</gene>
<dbReference type="Gene3D" id="1.20.58.800">
    <property type="match status" value="1"/>
</dbReference>
<dbReference type="PANTHER" id="PTHR22990:SF15">
    <property type="entry name" value="F-BOX ONLY PROTEIN 10"/>
    <property type="match status" value="1"/>
</dbReference>
<evidence type="ECO:0000256" key="1">
    <source>
        <dbReference type="ARBA" id="ARBA00004906"/>
    </source>
</evidence>
<dbReference type="InterPro" id="IPR022441">
    <property type="entry name" value="Para_beta_helix_rpt-2"/>
</dbReference>
<evidence type="ECO:0000313" key="5">
    <source>
        <dbReference type="EMBL" id="UYL64976.1"/>
    </source>
</evidence>
<dbReference type="InterPro" id="IPR051550">
    <property type="entry name" value="SCF-Subunits/Alg-Epimerases"/>
</dbReference>
<dbReference type="Proteomes" id="UP001156320">
    <property type="component" value="Segment"/>
</dbReference>
<name>A0ABY6GM72_9VIRU</name>
<evidence type="ECO:0000256" key="3">
    <source>
        <dbReference type="ARBA" id="ARBA00022786"/>
    </source>
</evidence>
<dbReference type="InterPro" id="IPR012334">
    <property type="entry name" value="Pectin_lyas_fold"/>
</dbReference>
<organism evidence="5 6">
    <name type="scientific">Methanophagales virus PBV300</name>
    <dbReference type="NCBI Taxonomy" id="2987731"/>
    <lineage>
        <taxon>Viruses</taxon>
        <taxon>Adnaviria</taxon>
        <taxon>Zilligvirae</taxon>
        <taxon>Taleaviricota</taxon>
        <taxon>Tokiviricetes</taxon>
        <taxon>Maximonvirales</taxon>
        <taxon>Ahmunviridae</taxon>
        <taxon>Yumkaaxvirus</taxon>
        <taxon>Yumkaaxvirus pescaderoense</taxon>
    </lineage>
</organism>
<reference evidence="5 6" key="1">
    <citation type="submission" date="2022-09" db="EMBL/GenBank/DDBJ databases">
        <title>Evolutionary Diversification of Methanotrophic Ca. Methanophagales (ANME-1) and Their Expansive Virome.</title>
        <authorList>
            <person name="Laso-Perez R."/>
            <person name="Wu F."/>
            <person name="Cremiere A."/>
            <person name="Speth D.R."/>
            <person name="Magyar J.S."/>
            <person name="Krupovic M."/>
            <person name="Orphan V.J."/>
        </authorList>
    </citation>
    <scope>NUCLEOTIDE SEQUENCE [LARGE SCALE GENOMIC DNA]</scope>
    <source>
        <strain evidence="5">PBV300</strain>
    </source>
</reference>
<evidence type="ECO:0000313" key="6">
    <source>
        <dbReference type="Proteomes" id="UP001156320"/>
    </source>
</evidence>
<dbReference type="InterPro" id="IPR007742">
    <property type="entry name" value="NosD_dom"/>
</dbReference>
<evidence type="ECO:0000259" key="4">
    <source>
        <dbReference type="Pfam" id="PF05048"/>
    </source>
</evidence>
<feature type="domain" description="Periplasmic copper-binding protein NosD beta helix" evidence="4">
    <location>
        <begin position="470"/>
        <end position="608"/>
    </location>
</feature>
<dbReference type="NCBIfam" id="TIGR03804">
    <property type="entry name" value="para_beta_helix"/>
    <property type="match status" value="1"/>
</dbReference>
<comment type="pathway">
    <text evidence="1">Protein modification; protein ubiquitination.</text>
</comment>
<dbReference type="InterPro" id="IPR011050">
    <property type="entry name" value="Pectin_lyase_fold/virulence"/>
</dbReference>
<dbReference type="EMBL" id="OP413840">
    <property type="protein sequence ID" value="UYL64976.1"/>
    <property type="molecule type" value="Genomic_DNA"/>
</dbReference>
<dbReference type="InterPro" id="IPR006626">
    <property type="entry name" value="PbH1"/>
</dbReference>
<dbReference type="Gene3D" id="2.160.20.10">
    <property type="entry name" value="Single-stranded right-handed beta-helix, Pectin lyase-like"/>
    <property type="match status" value="2"/>
</dbReference>
<dbReference type="SUPFAM" id="SSF51126">
    <property type="entry name" value="Pectin lyase-like"/>
    <property type="match status" value="2"/>
</dbReference>
<dbReference type="Pfam" id="PF05048">
    <property type="entry name" value="NosD"/>
    <property type="match status" value="1"/>
</dbReference>